<dbReference type="Proteomes" id="UP000460272">
    <property type="component" value="Unassembled WGS sequence"/>
</dbReference>
<dbReference type="EMBL" id="RPFW01000006">
    <property type="protein sequence ID" value="TVZ01671.1"/>
    <property type="molecule type" value="Genomic_DNA"/>
</dbReference>
<feature type="domain" description="BON" evidence="1">
    <location>
        <begin position="13"/>
        <end position="81"/>
    </location>
</feature>
<evidence type="ECO:0000313" key="3">
    <source>
        <dbReference type="Proteomes" id="UP000460272"/>
    </source>
</evidence>
<dbReference type="InterPro" id="IPR014004">
    <property type="entry name" value="Transpt-assoc_nodulatn_dom_bac"/>
</dbReference>
<proteinExistence type="predicted"/>
<dbReference type="InterPro" id="IPR007055">
    <property type="entry name" value="BON_dom"/>
</dbReference>
<dbReference type="AlphaFoldDB" id="A0A6P2BTI8"/>
<dbReference type="Pfam" id="PF04972">
    <property type="entry name" value="BON"/>
    <property type="match status" value="3"/>
</dbReference>
<dbReference type="InterPro" id="IPR051686">
    <property type="entry name" value="Lipoprotein_DolP"/>
</dbReference>
<feature type="domain" description="BON" evidence="1">
    <location>
        <begin position="88"/>
        <end position="155"/>
    </location>
</feature>
<gene>
    <name evidence="2" type="ORF">EAS64_29800</name>
</gene>
<sequence length="227" mass="24214">MAAPKGIREAAKTAKDIREAVQKELDFDILVDAAGITVKNMNGDVALSGTVSSYPQYREAAAAAKRVQGVTRVHNHLMVVLPATDYRDDVVLTTAANNALTMTVTVPTTVEASASDGDVWLTGMVSNRFERDAAERAVAGLTGVRNIVDDIEIYTDMEAADVTDLVQDALDRNALIADDSDVLVSASDGTVSLTGHVRTWAEHDAVIDAAWYGIGVRNVRDELVVTG</sequence>
<organism evidence="2 3">
    <name type="scientific">Trebonia kvetii</name>
    <dbReference type="NCBI Taxonomy" id="2480626"/>
    <lineage>
        <taxon>Bacteria</taxon>
        <taxon>Bacillati</taxon>
        <taxon>Actinomycetota</taxon>
        <taxon>Actinomycetes</taxon>
        <taxon>Streptosporangiales</taxon>
        <taxon>Treboniaceae</taxon>
        <taxon>Trebonia</taxon>
    </lineage>
</organism>
<comment type="caution">
    <text evidence="2">The sequence shown here is derived from an EMBL/GenBank/DDBJ whole genome shotgun (WGS) entry which is preliminary data.</text>
</comment>
<dbReference type="SMART" id="SM00749">
    <property type="entry name" value="BON"/>
    <property type="match status" value="3"/>
</dbReference>
<keyword evidence="3" id="KW-1185">Reference proteome</keyword>
<dbReference type="PROSITE" id="PS50914">
    <property type="entry name" value="BON"/>
    <property type="match status" value="3"/>
</dbReference>
<dbReference type="PANTHER" id="PTHR34606:SF15">
    <property type="entry name" value="BON DOMAIN-CONTAINING PROTEIN"/>
    <property type="match status" value="1"/>
</dbReference>
<dbReference type="PANTHER" id="PTHR34606">
    <property type="entry name" value="BON DOMAIN-CONTAINING PROTEIN"/>
    <property type="match status" value="1"/>
</dbReference>
<dbReference type="Gene3D" id="3.30.1340.30">
    <property type="match status" value="3"/>
</dbReference>
<evidence type="ECO:0000313" key="2">
    <source>
        <dbReference type="EMBL" id="TVZ01671.1"/>
    </source>
</evidence>
<feature type="domain" description="BON" evidence="1">
    <location>
        <begin position="158"/>
        <end position="227"/>
    </location>
</feature>
<evidence type="ECO:0000259" key="1">
    <source>
        <dbReference type="PROSITE" id="PS50914"/>
    </source>
</evidence>
<dbReference type="OrthoDB" id="870892at2"/>
<protein>
    <submittedName>
        <fullName evidence="2">BON domain-containing protein</fullName>
    </submittedName>
</protein>
<name>A0A6P2BTI8_9ACTN</name>
<dbReference type="RefSeq" id="WP_145858445.1">
    <property type="nucleotide sequence ID" value="NZ_RPFW01000006.1"/>
</dbReference>
<reference evidence="2 3" key="1">
    <citation type="submission" date="2018-11" db="EMBL/GenBank/DDBJ databases">
        <title>Trebonia kvetii gen.nov., sp.nov., a novel acidophilic actinobacterium, and proposal of the new actinobacterial family Treboniaceae fam. nov.</title>
        <authorList>
            <person name="Rapoport D."/>
            <person name="Sagova-Mareckova M."/>
            <person name="Sedlacek I."/>
            <person name="Provaznik J."/>
            <person name="Kralova S."/>
            <person name="Pavlinic D."/>
            <person name="Benes V."/>
            <person name="Kopecky J."/>
        </authorList>
    </citation>
    <scope>NUCLEOTIDE SEQUENCE [LARGE SCALE GENOMIC DNA]</scope>
    <source>
        <strain evidence="2 3">15Tr583</strain>
    </source>
</reference>
<accession>A0A6P2BTI8</accession>